<reference evidence="1 2" key="1">
    <citation type="submission" date="2007-07" db="EMBL/GenBank/DDBJ databases">
        <title>Complete sequence of Fervidobacterium nodosum Rt17-B1.</title>
        <authorList>
            <consortium name="US DOE Joint Genome Institute"/>
            <person name="Copeland A."/>
            <person name="Lucas S."/>
            <person name="Lapidus A."/>
            <person name="Barry K."/>
            <person name="Glavina del Rio T."/>
            <person name="Dalin E."/>
            <person name="Tice H."/>
            <person name="Pitluck S."/>
            <person name="Saunders E."/>
            <person name="Brettin T."/>
            <person name="Bruce D."/>
            <person name="Detter J.C."/>
            <person name="Han C."/>
            <person name="Schmutz J."/>
            <person name="Larimer F."/>
            <person name="Land M."/>
            <person name="Hauser L."/>
            <person name="Kyrpides N."/>
            <person name="Mikhailova N."/>
            <person name="Nelson K."/>
            <person name="Gogarten J.P."/>
            <person name="Noll K."/>
            <person name="Richardson P."/>
        </authorList>
    </citation>
    <scope>NUCLEOTIDE SEQUENCE [LARGE SCALE GENOMIC DNA]</scope>
    <source>
        <strain evidence="2">ATCC 35602 / DSM 5306 / Rt17-B1</strain>
    </source>
</reference>
<protein>
    <submittedName>
        <fullName evidence="1">Nucleic acid binding OB-fold tRNA/helicase-type</fullName>
    </submittedName>
</protein>
<keyword evidence="1" id="KW-0347">Helicase</keyword>
<dbReference type="GO" id="GO:0004386">
    <property type="term" value="F:helicase activity"/>
    <property type="evidence" value="ECO:0007669"/>
    <property type="project" value="UniProtKB-KW"/>
</dbReference>
<gene>
    <name evidence="1" type="ordered locus">Fnod_1060</name>
</gene>
<dbReference type="Proteomes" id="UP000002415">
    <property type="component" value="Chromosome"/>
</dbReference>
<evidence type="ECO:0000313" key="1">
    <source>
        <dbReference type="EMBL" id="ABS60908.1"/>
    </source>
</evidence>
<dbReference type="eggNOG" id="COG1599">
    <property type="taxonomic scope" value="Bacteria"/>
</dbReference>
<dbReference type="RefSeq" id="WP_011994222.1">
    <property type="nucleotide sequence ID" value="NC_009718.1"/>
</dbReference>
<reference evidence="1 2" key="2">
    <citation type="journal article" date="2009" name="Proc. Natl. Acad. Sci. U.S.A.">
        <title>On the chimeric nature, thermophilic origin, and phylogenetic placement of the Thermotogales.</title>
        <authorList>
            <person name="Zhaxybayeva O."/>
            <person name="Swithers K.S."/>
            <person name="Lapierre P."/>
            <person name="Fournier G.P."/>
            <person name="Bickhart D.M."/>
            <person name="DeBoy R.T."/>
            <person name="Nelson K.E."/>
            <person name="Nesbo C.L."/>
            <person name="Doolittle W.F."/>
            <person name="Gogarten J.P."/>
            <person name="Noll K.M."/>
        </authorList>
    </citation>
    <scope>NUCLEOTIDE SEQUENCE [LARGE SCALE GENOMIC DNA]</scope>
    <source>
        <strain evidence="2">ATCC 35602 / DSM 5306 / Rt17-B1</strain>
    </source>
</reference>
<keyword evidence="1" id="KW-0547">Nucleotide-binding</keyword>
<organism evidence="1 2">
    <name type="scientific">Fervidobacterium nodosum (strain ATCC 35602 / DSM 5306 / Rt17-B1)</name>
    <dbReference type="NCBI Taxonomy" id="381764"/>
    <lineage>
        <taxon>Bacteria</taxon>
        <taxon>Thermotogati</taxon>
        <taxon>Thermotogota</taxon>
        <taxon>Thermotogae</taxon>
        <taxon>Thermotogales</taxon>
        <taxon>Fervidobacteriaceae</taxon>
        <taxon>Fervidobacterium</taxon>
    </lineage>
</organism>
<proteinExistence type="predicted"/>
<dbReference type="AlphaFoldDB" id="A7HLX5"/>
<sequence length="213" mass="23700">MKKLLVISLFVLLVVSAFSEVIPIAQIYKLKEGETVEATGVVLVEPNALMNKTTWIQDSTAGIMVYGNLPTLKLGDVIKITGKTKLYYGILEILPDKIEVIGKSEVKPVNLNELFNKLAEQNGGKVSQQKIGEAFNSVMSMLVTLEGTISGIQGYQFTVKTEYFEILIYLRKEANVSTKDLKVGDKVSVTGIMYLYKDTFEILPRNQQDVVKK</sequence>
<dbReference type="HOGENOM" id="CLU_1388413_0_0_0"/>
<dbReference type="OrthoDB" id="9801679at2"/>
<keyword evidence="1" id="KW-0067">ATP-binding</keyword>
<keyword evidence="1" id="KW-0378">Hydrolase</keyword>
<dbReference type="STRING" id="381764.Fnod_1060"/>
<accession>A7HLX5</accession>
<dbReference type="KEGG" id="fno:Fnod_1060"/>
<keyword evidence="2" id="KW-1185">Reference proteome</keyword>
<evidence type="ECO:0000313" key="2">
    <source>
        <dbReference type="Proteomes" id="UP000002415"/>
    </source>
</evidence>
<name>A7HLX5_FERNB</name>
<dbReference type="EMBL" id="CP000771">
    <property type="protein sequence ID" value="ABS60908.1"/>
    <property type="molecule type" value="Genomic_DNA"/>
</dbReference>